<feature type="modified residue" description="4-aspartylphosphate" evidence="5">
    <location>
        <position position="269"/>
    </location>
</feature>
<dbReference type="PROSITE" id="PS50043">
    <property type="entry name" value="HTH_LUXR_2"/>
    <property type="match status" value="1"/>
</dbReference>
<evidence type="ECO:0000313" key="8">
    <source>
        <dbReference type="EMBL" id="MBM3092760.1"/>
    </source>
</evidence>
<evidence type="ECO:0000259" key="7">
    <source>
        <dbReference type="PROSITE" id="PS50110"/>
    </source>
</evidence>
<dbReference type="AlphaFoldDB" id="A0AAW4FKW3"/>
<dbReference type="PRINTS" id="PR00038">
    <property type="entry name" value="HTHLUXR"/>
</dbReference>
<dbReference type="SUPFAM" id="SSF52172">
    <property type="entry name" value="CheY-like"/>
    <property type="match status" value="2"/>
</dbReference>
<evidence type="ECO:0000313" key="9">
    <source>
        <dbReference type="Proteomes" id="UP000744980"/>
    </source>
</evidence>
<organism evidence="8 9">
    <name type="scientific">Ensifer canadensis</name>
    <dbReference type="NCBI Taxonomy" id="555315"/>
    <lineage>
        <taxon>Bacteria</taxon>
        <taxon>Pseudomonadati</taxon>
        <taxon>Pseudomonadota</taxon>
        <taxon>Alphaproteobacteria</taxon>
        <taxon>Hyphomicrobiales</taxon>
        <taxon>Rhizobiaceae</taxon>
        <taxon>Sinorhizobium/Ensifer group</taxon>
        <taxon>Ensifer</taxon>
    </lineage>
</organism>
<evidence type="ECO:0000259" key="6">
    <source>
        <dbReference type="PROSITE" id="PS50043"/>
    </source>
</evidence>
<dbReference type="InterPro" id="IPR011006">
    <property type="entry name" value="CheY-like_superfamily"/>
</dbReference>
<proteinExistence type="predicted"/>
<dbReference type="GO" id="GO:0006355">
    <property type="term" value="P:regulation of DNA-templated transcription"/>
    <property type="evidence" value="ECO:0007669"/>
    <property type="project" value="InterPro"/>
</dbReference>
<keyword evidence="1 5" id="KW-0597">Phosphoprotein</keyword>
<dbReference type="GO" id="GO:0000160">
    <property type="term" value="P:phosphorelay signal transduction system"/>
    <property type="evidence" value="ECO:0007669"/>
    <property type="project" value="InterPro"/>
</dbReference>
<gene>
    <name evidence="8" type="ORF">GFB56_18380</name>
</gene>
<evidence type="ECO:0000256" key="4">
    <source>
        <dbReference type="ARBA" id="ARBA00023163"/>
    </source>
</evidence>
<dbReference type="EMBL" id="WXFA01000011">
    <property type="protein sequence ID" value="MBM3092760.1"/>
    <property type="molecule type" value="Genomic_DNA"/>
</dbReference>
<keyword evidence="4" id="KW-0804">Transcription</keyword>
<dbReference type="InterPro" id="IPR050595">
    <property type="entry name" value="Bact_response_regulator"/>
</dbReference>
<accession>A0AAW4FKW3</accession>
<protein>
    <submittedName>
        <fullName evidence="8">Response regulator</fullName>
    </submittedName>
</protein>
<dbReference type="Pfam" id="PF00196">
    <property type="entry name" value="GerE"/>
    <property type="match status" value="1"/>
</dbReference>
<dbReference type="InterPro" id="IPR001789">
    <property type="entry name" value="Sig_transdc_resp-reg_receiver"/>
</dbReference>
<dbReference type="Gene3D" id="1.10.10.10">
    <property type="entry name" value="Winged helix-like DNA-binding domain superfamily/Winged helix DNA-binding domain"/>
    <property type="match status" value="1"/>
</dbReference>
<dbReference type="Proteomes" id="UP000744980">
    <property type="component" value="Unassembled WGS sequence"/>
</dbReference>
<evidence type="ECO:0000256" key="2">
    <source>
        <dbReference type="ARBA" id="ARBA00023015"/>
    </source>
</evidence>
<dbReference type="InterPro" id="IPR000792">
    <property type="entry name" value="Tscrpt_reg_LuxR_C"/>
</dbReference>
<dbReference type="GO" id="GO:0003677">
    <property type="term" value="F:DNA binding"/>
    <property type="evidence" value="ECO:0007669"/>
    <property type="project" value="UniProtKB-KW"/>
</dbReference>
<dbReference type="InterPro" id="IPR036388">
    <property type="entry name" value="WH-like_DNA-bd_sf"/>
</dbReference>
<comment type="caution">
    <text evidence="8">The sequence shown here is derived from an EMBL/GenBank/DDBJ whole genome shotgun (WGS) entry which is preliminary data.</text>
</comment>
<feature type="domain" description="Response regulatory" evidence="7">
    <location>
        <begin position="7"/>
        <end position="120"/>
    </location>
</feature>
<feature type="domain" description="HTH luxR-type" evidence="6">
    <location>
        <begin position="136"/>
        <end position="201"/>
    </location>
</feature>
<reference evidence="8 9" key="1">
    <citation type="submission" date="2020-01" db="EMBL/GenBank/DDBJ databases">
        <title>Draft genome assembly of Ensifer adhaerens T173.</title>
        <authorList>
            <person name="Craig J.E."/>
            <person name="Stinchcombe J.R."/>
        </authorList>
    </citation>
    <scope>NUCLEOTIDE SEQUENCE [LARGE SCALE GENOMIC DNA]</scope>
    <source>
        <strain evidence="8 9">T173</strain>
    </source>
</reference>
<dbReference type="SUPFAM" id="SSF46894">
    <property type="entry name" value="C-terminal effector domain of the bipartite response regulators"/>
    <property type="match status" value="1"/>
</dbReference>
<keyword evidence="9" id="KW-1185">Reference proteome</keyword>
<dbReference type="CDD" id="cd06170">
    <property type="entry name" value="LuxR_C_like"/>
    <property type="match status" value="1"/>
</dbReference>
<dbReference type="Gene3D" id="3.40.50.2300">
    <property type="match status" value="2"/>
</dbReference>
<dbReference type="PANTHER" id="PTHR44591">
    <property type="entry name" value="STRESS RESPONSE REGULATOR PROTEIN 1"/>
    <property type="match status" value="1"/>
</dbReference>
<evidence type="ECO:0000256" key="3">
    <source>
        <dbReference type="ARBA" id="ARBA00023125"/>
    </source>
</evidence>
<dbReference type="PROSITE" id="PS50110">
    <property type="entry name" value="RESPONSE_REGULATORY"/>
    <property type="match status" value="2"/>
</dbReference>
<dbReference type="InterPro" id="IPR016032">
    <property type="entry name" value="Sig_transdc_resp-reg_C-effctor"/>
</dbReference>
<name>A0AAW4FKW3_9HYPH</name>
<feature type="domain" description="Response regulatory" evidence="7">
    <location>
        <begin position="221"/>
        <end position="332"/>
    </location>
</feature>
<feature type="modified residue" description="4-aspartylphosphate" evidence="5">
    <location>
        <position position="56"/>
    </location>
</feature>
<dbReference type="SMART" id="SM00421">
    <property type="entry name" value="HTH_LUXR"/>
    <property type="match status" value="1"/>
</dbReference>
<keyword evidence="3" id="KW-0238">DNA-binding</keyword>
<dbReference type="Pfam" id="PF00072">
    <property type="entry name" value="Response_reg"/>
    <property type="match status" value="2"/>
</dbReference>
<dbReference type="PANTHER" id="PTHR44591:SF3">
    <property type="entry name" value="RESPONSE REGULATORY DOMAIN-CONTAINING PROTEIN"/>
    <property type="match status" value="1"/>
</dbReference>
<evidence type="ECO:0000256" key="1">
    <source>
        <dbReference type="ARBA" id="ARBA00022553"/>
    </source>
</evidence>
<evidence type="ECO:0000256" key="5">
    <source>
        <dbReference type="PROSITE-ProRule" id="PRU00169"/>
    </source>
</evidence>
<sequence length="343" mass="37737">MMRDEHIVFIVDDDSRIREALCELLASHGIRAMAFGSAGDYVNFEKPDAPACLILDIELPDINGLDLQSEIAEGEHPPIVFITGHGDIRSSVRAIKDGAVDFLTKPFTDADLMNAINAAIALDKEKRAERAESGKLKRRYLDLTPREREVLPLVVSGLLNKQAAAALGISEVTLQIHRRNVMQKMEAASLADLVRIAERLEIPITHSRRAGKPRMTKHRRVVAIVDDDLRLLESLEDLLESAGYLARSFSSAGSFLASGLSGVDAVITDIGMPGMDGFELRDFVRKVRPDLPVFLITGRHELAEQHSGQDIGGCFRKPFDAQVLLATLANALRDPEMEGNDEI</sequence>
<keyword evidence="2" id="KW-0805">Transcription regulation</keyword>
<dbReference type="SMART" id="SM00448">
    <property type="entry name" value="REC"/>
    <property type="match status" value="2"/>
</dbReference>